<evidence type="ECO:0000313" key="2">
    <source>
        <dbReference type="EMBL" id="VDK50788.1"/>
    </source>
</evidence>
<accession>A0A3P6S9Y3</accession>
<sequence>MITETFRQGTQDTTQEATENSEEGSPSVLLLRGKIHIGNLSNPSLDNENTKKTVVATGSDVNELKRQAFSFAPLPSPISDNQPPVKRPPIAVANATLSKDKYLSSSPNSSLNVQSSIHSTTAKAQAKPAVLHSKRLYFLSSTDIIDDPFTKITAQSDVFATRPNLNLNVCALKNEGKTMHKAWEEFLELKEDVRRQQQDRLDAKNGPVLRNLQSLEHEEWNRRRSTRDPRK</sequence>
<evidence type="ECO:0000256" key="1">
    <source>
        <dbReference type="SAM" id="MobiDB-lite"/>
    </source>
</evidence>
<protein>
    <submittedName>
        <fullName evidence="2">Uncharacterized protein</fullName>
    </submittedName>
</protein>
<feature type="compositionally biased region" description="Polar residues" evidence="1">
    <location>
        <begin position="1"/>
        <end position="18"/>
    </location>
</feature>
<evidence type="ECO:0000313" key="3">
    <source>
        <dbReference type="Proteomes" id="UP000271889"/>
    </source>
</evidence>
<name>A0A3P6S9Y3_CYLGO</name>
<gene>
    <name evidence="2" type="ORF">CGOC_LOCUS1874</name>
</gene>
<proteinExistence type="predicted"/>
<dbReference type="Proteomes" id="UP000271889">
    <property type="component" value="Unassembled WGS sequence"/>
</dbReference>
<dbReference type="AlphaFoldDB" id="A0A3P6S9Y3"/>
<feature type="compositionally biased region" description="Basic and acidic residues" evidence="1">
    <location>
        <begin position="215"/>
        <end position="231"/>
    </location>
</feature>
<feature type="region of interest" description="Disordered" evidence="1">
    <location>
        <begin position="1"/>
        <end position="26"/>
    </location>
</feature>
<dbReference type="EMBL" id="UYRV01003839">
    <property type="protein sequence ID" value="VDK50788.1"/>
    <property type="molecule type" value="Genomic_DNA"/>
</dbReference>
<organism evidence="2 3">
    <name type="scientific">Cylicostephanus goldi</name>
    <name type="common">Nematode worm</name>
    <dbReference type="NCBI Taxonomy" id="71465"/>
    <lineage>
        <taxon>Eukaryota</taxon>
        <taxon>Metazoa</taxon>
        <taxon>Ecdysozoa</taxon>
        <taxon>Nematoda</taxon>
        <taxon>Chromadorea</taxon>
        <taxon>Rhabditida</taxon>
        <taxon>Rhabditina</taxon>
        <taxon>Rhabditomorpha</taxon>
        <taxon>Strongyloidea</taxon>
        <taxon>Strongylidae</taxon>
        <taxon>Cylicostephanus</taxon>
    </lineage>
</organism>
<feature type="region of interest" description="Disordered" evidence="1">
    <location>
        <begin position="199"/>
        <end position="231"/>
    </location>
</feature>
<reference evidence="2 3" key="1">
    <citation type="submission" date="2018-11" db="EMBL/GenBank/DDBJ databases">
        <authorList>
            <consortium name="Pathogen Informatics"/>
        </authorList>
    </citation>
    <scope>NUCLEOTIDE SEQUENCE [LARGE SCALE GENOMIC DNA]</scope>
</reference>
<keyword evidence="3" id="KW-1185">Reference proteome</keyword>